<evidence type="ECO:0000256" key="1">
    <source>
        <dbReference type="SAM" id="MobiDB-lite"/>
    </source>
</evidence>
<dbReference type="EMBL" id="CAJPDS010000135">
    <property type="protein sequence ID" value="CAF9939675.1"/>
    <property type="molecule type" value="Genomic_DNA"/>
</dbReference>
<proteinExistence type="predicted"/>
<evidence type="ECO:0000313" key="3">
    <source>
        <dbReference type="Proteomes" id="UP000664521"/>
    </source>
</evidence>
<feature type="region of interest" description="Disordered" evidence="1">
    <location>
        <begin position="1"/>
        <end position="21"/>
    </location>
</feature>
<protein>
    <submittedName>
        <fullName evidence="2">Uncharacterized protein</fullName>
    </submittedName>
</protein>
<feature type="region of interest" description="Disordered" evidence="1">
    <location>
        <begin position="125"/>
        <end position="165"/>
    </location>
</feature>
<keyword evidence="3" id="KW-1185">Reference proteome</keyword>
<name>A0A8H3J2T4_9LECA</name>
<comment type="caution">
    <text evidence="2">The sequence shown here is derived from an EMBL/GenBank/DDBJ whole genome shotgun (WGS) entry which is preliminary data.</text>
</comment>
<reference evidence="2" key="1">
    <citation type="submission" date="2021-03" db="EMBL/GenBank/DDBJ databases">
        <authorList>
            <person name="Tagirdzhanova G."/>
        </authorList>
    </citation>
    <scope>NUCLEOTIDE SEQUENCE</scope>
</reference>
<gene>
    <name evidence="2" type="ORF">HETSPECPRED_001853</name>
</gene>
<dbReference type="Proteomes" id="UP000664521">
    <property type="component" value="Unassembled WGS sequence"/>
</dbReference>
<organism evidence="2 3">
    <name type="scientific">Heterodermia speciosa</name>
    <dbReference type="NCBI Taxonomy" id="116794"/>
    <lineage>
        <taxon>Eukaryota</taxon>
        <taxon>Fungi</taxon>
        <taxon>Dikarya</taxon>
        <taxon>Ascomycota</taxon>
        <taxon>Pezizomycotina</taxon>
        <taxon>Lecanoromycetes</taxon>
        <taxon>OSLEUM clade</taxon>
        <taxon>Lecanoromycetidae</taxon>
        <taxon>Caliciales</taxon>
        <taxon>Physciaceae</taxon>
        <taxon>Heterodermia</taxon>
    </lineage>
</organism>
<sequence>MLPENPIGPERQQTNRRRVEHEDARATFLRASSSSYIAPQVQPATQVRSLNELGCTPTGLVLEGRQPGCVLNRDLSPDTLSHILVEDNLRWLGIEKARGRKSGLPIIMELGEEKGIGDRGVKIEVTGEEEKESGLESAGGEQATEKNTEADINVDEDEYSKGSEL</sequence>
<evidence type="ECO:0000313" key="2">
    <source>
        <dbReference type="EMBL" id="CAF9939675.1"/>
    </source>
</evidence>
<dbReference type="AlphaFoldDB" id="A0A8H3J2T4"/>
<accession>A0A8H3J2T4</accession>